<accession>A0ABD4TZZ2</accession>
<gene>
    <name evidence="2" type="ORF">FYZ43_09440</name>
</gene>
<name>A0ABD4TZZ2_9ACTO</name>
<protein>
    <submittedName>
        <fullName evidence="2">DUF4339 domain-containing protein</fullName>
    </submittedName>
</protein>
<evidence type="ECO:0000313" key="3">
    <source>
        <dbReference type="Proteomes" id="UP001209486"/>
    </source>
</evidence>
<organism evidence="2 3">
    <name type="scientific">Mobiluncus mulieris</name>
    <dbReference type="NCBI Taxonomy" id="2052"/>
    <lineage>
        <taxon>Bacteria</taxon>
        <taxon>Bacillati</taxon>
        <taxon>Actinomycetota</taxon>
        <taxon>Actinomycetes</taxon>
        <taxon>Actinomycetales</taxon>
        <taxon>Actinomycetaceae</taxon>
        <taxon>Mobiluncus</taxon>
    </lineage>
</organism>
<sequence>MNTDFYSVDRLVEFGMSATIANQMILSMNQSISNMQIPGAGSNLPDISDIIYFIVIDGKQSGPYSLVELSRLIGEKRIVKETYIWKPGMTQWDLAENVTEVLHLVAITPPPVPPHP</sequence>
<evidence type="ECO:0000313" key="2">
    <source>
        <dbReference type="EMBL" id="MCU9969600.1"/>
    </source>
</evidence>
<dbReference type="Pfam" id="PF14237">
    <property type="entry name" value="GYF_2"/>
    <property type="match status" value="1"/>
</dbReference>
<dbReference type="AlphaFoldDB" id="A0ABD4TZZ2"/>
<dbReference type="EMBL" id="VSZY01000019">
    <property type="protein sequence ID" value="MCU9969600.1"/>
    <property type="molecule type" value="Genomic_DNA"/>
</dbReference>
<proteinExistence type="predicted"/>
<dbReference type="InterPro" id="IPR025640">
    <property type="entry name" value="GYF_2"/>
</dbReference>
<evidence type="ECO:0000259" key="1">
    <source>
        <dbReference type="Pfam" id="PF14237"/>
    </source>
</evidence>
<feature type="domain" description="GYF" evidence="1">
    <location>
        <begin position="52"/>
        <end position="100"/>
    </location>
</feature>
<dbReference type="Proteomes" id="UP001209486">
    <property type="component" value="Unassembled WGS sequence"/>
</dbReference>
<dbReference type="RefSeq" id="WP_169765602.1">
    <property type="nucleotide sequence ID" value="NZ_JABCUP010000018.1"/>
</dbReference>
<comment type="caution">
    <text evidence="2">The sequence shown here is derived from an EMBL/GenBank/DDBJ whole genome shotgun (WGS) entry which is preliminary data.</text>
</comment>
<reference evidence="2 3" key="1">
    <citation type="submission" date="2019-08" db="EMBL/GenBank/DDBJ databases">
        <title>Comparison of rpoB and gyrB Sequences from Mobiluncus Species and Development of a Multiplex PCR Method for Clinical Detection of Mobiluncus curtisii and Mobiluncus mulieris.</title>
        <authorList>
            <person name="Yang L."/>
            <person name="Shen Y."/>
            <person name="Xu G."/>
            <person name="Shu L.-B."/>
            <person name="Hu J."/>
            <person name="Zhang R."/>
            <person name="Wang Y."/>
            <person name="Zhou H.-W."/>
            <person name="Zhang X."/>
        </authorList>
    </citation>
    <scope>NUCLEOTIDE SEQUENCE [LARGE SCALE GENOMIC DNA]</scope>
    <source>
        <strain evidence="2 3">M26</strain>
    </source>
</reference>